<organism evidence="1">
    <name type="scientific">viral metagenome</name>
    <dbReference type="NCBI Taxonomy" id="1070528"/>
    <lineage>
        <taxon>unclassified sequences</taxon>
        <taxon>metagenomes</taxon>
        <taxon>organismal metagenomes</taxon>
    </lineage>
</organism>
<proteinExistence type="predicted"/>
<sequence length="81" mass="8850">MTTIGDRVLSRKYLDRIIAESGVGLRPSHAMTSALIASHCALSDLLQRLYDCSHYDGGRPGHTCLVVPDHMLAEVREVSDA</sequence>
<dbReference type="EMBL" id="MT144808">
    <property type="protein sequence ID" value="QJH99792.1"/>
    <property type="molecule type" value="Genomic_DNA"/>
</dbReference>
<evidence type="ECO:0000313" key="1">
    <source>
        <dbReference type="EMBL" id="QJH99792.1"/>
    </source>
</evidence>
<accession>A0A6M3XPU0</accession>
<name>A0A6M3XPU0_9ZZZZ</name>
<gene>
    <name evidence="1" type="ORF">TM448B01671_0017</name>
</gene>
<dbReference type="AlphaFoldDB" id="A0A6M3XPU0"/>
<reference evidence="1" key="1">
    <citation type="submission" date="2020-03" db="EMBL/GenBank/DDBJ databases">
        <title>The deep terrestrial virosphere.</title>
        <authorList>
            <person name="Holmfeldt K."/>
            <person name="Nilsson E."/>
            <person name="Simone D."/>
            <person name="Lopez-Fernandez M."/>
            <person name="Wu X."/>
            <person name="de Brujin I."/>
            <person name="Lundin D."/>
            <person name="Andersson A."/>
            <person name="Bertilsson S."/>
            <person name="Dopson M."/>
        </authorList>
    </citation>
    <scope>NUCLEOTIDE SEQUENCE</scope>
    <source>
        <strain evidence="1">TM448B01671</strain>
    </source>
</reference>
<protein>
    <submittedName>
        <fullName evidence="1">Uncharacterized protein</fullName>
    </submittedName>
</protein>